<proteinExistence type="predicted"/>
<reference evidence="2" key="1">
    <citation type="submission" date="2017-12" db="EMBL/GenBank/DDBJ databases">
        <title>High-resolution comparative analysis of great ape genomes.</title>
        <authorList>
            <person name="Pollen A."/>
            <person name="Hastie A."/>
            <person name="Hormozdiari F."/>
            <person name="Dougherty M."/>
            <person name="Liu R."/>
            <person name="Chaisson M."/>
            <person name="Hoppe E."/>
            <person name="Hill C."/>
            <person name="Pang A."/>
            <person name="Hillier L."/>
            <person name="Baker C."/>
            <person name="Armstrong J."/>
            <person name="Shendure J."/>
            <person name="Paten B."/>
            <person name="Wilson R."/>
            <person name="Chao H."/>
            <person name="Schneider V."/>
            <person name="Ventura M."/>
            <person name="Kronenberg Z."/>
            <person name="Murali S."/>
            <person name="Gordon D."/>
            <person name="Cantsilieris S."/>
            <person name="Munson K."/>
            <person name="Nelson B."/>
            <person name="Raja A."/>
            <person name="Underwood J."/>
            <person name="Diekhans M."/>
            <person name="Fiddes I."/>
            <person name="Haussler D."/>
            <person name="Eichler E."/>
        </authorList>
    </citation>
    <scope>NUCLEOTIDE SEQUENCE [LARGE SCALE GENOMIC DNA]</scope>
    <source>
        <strain evidence="2">Susie</strain>
    </source>
</reference>
<accession>A0A2J8XBE9</accession>
<dbReference type="AlphaFoldDB" id="A0A2J8XBE9"/>
<feature type="signal peptide" evidence="1">
    <location>
        <begin position="1"/>
        <end position="35"/>
    </location>
</feature>
<name>A0A2J8XBE9_PONAB</name>
<evidence type="ECO:0000313" key="2">
    <source>
        <dbReference type="EMBL" id="PNJ79238.1"/>
    </source>
</evidence>
<keyword evidence="1" id="KW-0732">Signal</keyword>
<feature type="chain" id="PRO_5014375542" evidence="1">
    <location>
        <begin position="36"/>
        <end position="69"/>
    </location>
</feature>
<sequence length="69" mass="7276">MPASAARPRPGPGQPTASPFPLLLLLAVLSGPVSGRVPRSVPRTSLPISVFRRKNRGGGYDPLKRCGRS</sequence>
<protein>
    <submittedName>
        <fullName evidence="2">SEMA4F isoform 10</fullName>
    </submittedName>
</protein>
<organism evidence="2">
    <name type="scientific">Pongo abelii</name>
    <name type="common">Sumatran orangutan</name>
    <name type="synonym">Pongo pygmaeus abelii</name>
    <dbReference type="NCBI Taxonomy" id="9601"/>
    <lineage>
        <taxon>Eukaryota</taxon>
        <taxon>Metazoa</taxon>
        <taxon>Chordata</taxon>
        <taxon>Craniata</taxon>
        <taxon>Vertebrata</taxon>
        <taxon>Euteleostomi</taxon>
        <taxon>Mammalia</taxon>
        <taxon>Eutheria</taxon>
        <taxon>Euarchontoglires</taxon>
        <taxon>Primates</taxon>
        <taxon>Haplorrhini</taxon>
        <taxon>Catarrhini</taxon>
        <taxon>Hominidae</taxon>
        <taxon>Pongo</taxon>
    </lineage>
</organism>
<comment type="caution">
    <text evidence="2">The sequence shown here is derived from an EMBL/GenBank/DDBJ whole genome shotgun (WGS) entry which is preliminary data.</text>
</comment>
<dbReference type="EMBL" id="NDHI03003368">
    <property type="protein sequence ID" value="PNJ79238.1"/>
    <property type="molecule type" value="Genomic_DNA"/>
</dbReference>
<evidence type="ECO:0000256" key="1">
    <source>
        <dbReference type="SAM" id="SignalP"/>
    </source>
</evidence>
<gene>
    <name evidence="2" type="ORF">CR201_G0002974</name>
</gene>